<keyword evidence="2" id="KW-1185">Reference proteome</keyword>
<organism evidence="1 2">
    <name type="scientific">Pseudonocardia endophytica</name>
    <dbReference type="NCBI Taxonomy" id="401976"/>
    <lineage>
        <taxon>Bacteria</taxon>
        <taxon>Bacillati</taxon>
        <taxon>Actinomycetota</taxon>
        <taxon>Actinomycetes</taxon>
        <taxon>Pseudonocardiales</taxon>
        <taxon>Pseudonocardiaceae</taxon>
        <taxon>Pseudonocardia</taxon>
    </lineage>
</organism>
<gene>
    <name evidence="1" type="ORF">EV378_0596</name>
</gene>
<evidence type="ECO:0000313" key="2">
    <source>
        <dbReference type="Proteomes" id="UP000295560"/>
    </source>
</evidence>
<dbReference type="Proteomes" id="UP000295560">
    <property type="component" value="Unassembled WGS sequence"/>
</dbReference>
<dbReference type="RefSeq" id="WP_132421205.1">
    <property type="nucleotide sequence ID" value="NZ_SMFZ01000001.1"/>
</dbReference>
<dbReference type="AlphaFoldDB" id="A0A4R1HTY4"/>
<comment type="caution">
    <text evidence="1">The sequence shown here is derived from an EMBL/GenBank/DDBJ whole genome shotgun (WGS) entry which is preliminary data.</text>
</comment>
<accession>A0A4R1HTY4</accession>
<proteinExistence type="predicted"/>
<evidence type="ECO:0000313" key="1">
    <source>
        <dbReference type="EMBL" id="TCK24803.1"/>
    </source>
</evidence>
<dbReference type="EMBL" id="SMFZ01000001">
    <property type="protein sequence ID" value="TCK24803.1"/>
    <property type="molecule type" value="Genomic_DNA"/>
</dbReference>
<protein>
    <submittedName>
        <fullName evidence="1">Uncharacterized protein</fullName>
    </submittedName>
</protein>
<dbReference type="OrthoDB" id="3577640at2"/>
<name>A0A4R1HTY4_PSEEN</name>
<reference evidence="1 2" key="1">
    <citation type="submission" date="2019-03" db="EMBL/GenBank/DDBJ databases">
        <title>Sequencing the genomes of 1000 actinobacteria strains.</title>
        <authorList>
            <person name="Klenk H.-P."/>
        </authorList>
    </citation>
    <scope>NUCLEOTIDE SEQUENCE [LARGE SCALE GENOMIC DNA]</scope>
    <source>
        <strain evidence="1 2">DSM 44969</strain>
    </source>
</reference>
<sequence length="115" mass="12267">MNTTHPEWTDVVARYRTGDVLPPLVGSSVMTVDAVDDTALCVRQLLWRACLTPDEFATAVTILHEAGAVTGLELAELLRRHYAGGPQVTTDCSRVPNLCAVVLADLGLVPRGSPA</sequence>